<reference evidence="1" key="1">
    <citation type="journal article" date="2023" name="Nat. Commun.">
        <title>Diploid and tetraploid genomes of Acorus and the evolution of monocots.</title>
        <authorList>
            <person name="Ma L."/>
            <person name="Liu K.W."/>
            <person name="Li Z."/>
            <person name="Hsiao Y.Y."/>
            <person name="Qi Y."/>
            <person name="Fu T."/>
            <person name="Tang G.D."/>
            <person name="Zhang D."/>
            <person name="Sun W.H."/>
            <person name="Liu D.K."/>
            <person name="Li Y."/>
            <person name="Chen G.Z."/>
            <person name="Liu X.D."/>
            <person name="Liao X.Y."/>
            <person name="Jiang Y.T."/>
            <person name="Yu X."/>
            <person name="Hao Y."/>
            <person name="Huang J."/>
            <person name="Zhao X.W."/>
            <person name="Ke S."/>
            <person name="Chen Y.Y."/>
            <person name="Wu W.L."/>
            <person name="Hsu J.L."/>
            <person name="Lin Y.F."/>
            <person name="Huang M.D."/>
            <person name="Li C.Y."/>
            <person name="Huang L."/>
            <person name="Wang Z.W."/>
            <person name="Zhao X."/>
            <person name="Zhong W.Y."/>
            <person name="Peng D.H."/>
            <person name="Ahmad S."/>
            <person name="Lan S."/>
            <person name="Zhang J.S."/>
            <person name="Tsai W.C."/>
            <person name="Van de Peer Y."/>
            <person name="Liu Z.J."/>
        </authorList>
    </citation>
    <scope>NUCLEOTIDE SEQUENCE</scope>
    <source>
        <strain evidence="1">CP</strain>
    </source>
</reference>
<reference evidence="1" key="2">
    <citation type="submission" date="2023-06" db="EMBL/GenBank/DDBJ databases">
        <authorList>
            <person name="Ma L."/>
            <person name="Liu K.-W."/>
            <person name="Li Z."/>
            <person name="Hsiao Y.-Y."/>
            <person name="Qi Y."/>
            <person name="Fu T."/>
            <person name="Tang G."/>
            <person name="Zhang D."/>
            <person name="Sun W.-H."/>
            <person name="Liu D.-K."/>
            <person name="Li Y."/>
            <person name="Chen G.-Z."/>
            <person name="Liu X.-D."/>
            <person name="Liao X.-Y."/>
            <person name="Jiang Y.-T."/>
            <person name="Yu X."/>
            <person name="Hao Y."/>
            <person name="Huang J."/>
            <person name="Zhao X.-W."/>
            <person name="Ke S."/>
            <person name="Chen Y.-Y."/>
            <person name="Wu W.-L."/>
            <person name="Hsu J.-L."/>
            <person name="Lin Y.-F."/>
            <person name="Huang M.-D."/>
            <person name="Li C.-Y."/>
            <person name="Huang L."/>
            <person name="Wang Z.-W."/>
            <person name="Zhao X."/>
            <person name="Zhong W.-Y."/>
            <person name="Peng D.-H."/>
            <person name="Ahmad S."/>
            <person name="Lan S."/>
            <person name="Zhang J.-S."/>
            <person name="Tsai W.-C."/>
            <person name="Van De Peer Y."/>
            <person name="Liu Z.-J."/>
        </authorList>
    </citation>
    <scope>NUCLEOTIDE SEQUENCE</scope>
    <source>
        <strain evidence="1">CP</strain>
        <tissue evidence="1">Leaves</tissue>
    </source>
</reference>
<sequence>MGGWNDTYDHESNDKGLFSNLVHGMSGYPPGHHSGYGYPPQGTRRILHKAIPTKLSSTRLSPTTARLSPQSYPQQGYPPQGYPPHGYLPSGHYPSGSHHGHGGMGTMLAGGAAAAAAAYGMHHLSHGHIMDMVIWDMGMGMGTWSYGTRGFLWSWWQTPRMWMLNQIGLLC</sequence>
<dbReference type="EMBL" id="JAUJYO010000020">
    <property type="protein sequence ID" value="KAK1286160.1"/>
    <property type="molecule type" value="Genomic_DNA"/>
</dbReference>
<gene>
    <name evidence="1" type="ORF">QJS10_CPB20g00387</name>
</gene>
<dbReference type="Proteomes" id="UP001180020">
    <property type="component" value="Unassembled WGS sequence"/>
</dbReference>
<keyword evidence="2" id="KW-1185">Reference proteome</keyword>
<proteinExistence type="predicted"/>
<comment type="caution">
    <text evidence="1">The sequence shown here is derived from an EMBL/GenBank/DDBJ whole genome shotgun (WGS) entry which is preliminary data.</text>
</comment>
<accession>A0AAV9CBX3</accession>
<name>A0AAV9CBX3_ACOCL</name>
<dbReference type="PANTHER" id="PTHR31248">
    <property type="entry name" value="DOMAIN PROTEIN, PUTATIVE (AFU_ORTHOLOGUE AFUA_5G04290)-RELATED"/>
    <property type="match status" value="1"/>
</dbReference>
<protein>
    <submittedName>
        <fullName evidence="1">Uncharacterized protein</fullName>
    </submittedName>
</protein>
<evidence type="ECO:0000313" key="2">
    <source>
        <dbReference type="Proteomes" id="UP001180020"/>
    </source>
</evidence>
<dbReference type="AlphaFoldDB" id="A0AAV9CBX3"/>
<organism evidence="1 2">
    <name type="scientific">Acorus calamus</name>
    <name type="common">Sweet flag</name>
    <dbReference type="NCBI Taxonomy" id="4465"/>
    <lineage>
        <taxon>Eukaryota</taxon>
        <taxon>Viridiplantae</taxon>
        <taxon>Streptophyta</taxon>
        <taxon>Embryophyta</taxon>
        <taxon>Tracheophyta</taxon>
        <taxon>Spermatophyta</taxon>
        <taxon>Magnoliopsida</taxon>
        <taxon>Liliopsida</taxon>
        <taxon>Acoraceae</taxon>
        <taxon>Acorus</taxon>
    </lineage>
</organism>
<dbReference type="PANTHER" id="PTHR31248:SF2">
    <property type="entry name" value="DOMAIN PROTEIN, PUTATIVE (AFU_ORTHOLOGUE AFUA_5G04290)-RELATED"/>
    <property type="match status" value="1"/>
</dbReference>
<evidence type="ECO:0000313" key="1">
    <source>
        <dbReference type="EMBL" id="KAK1286160.1"/>
    </source>
</evidence>